<evidence type="ECO:0000259" key="2">
    <source>
        <dbReference type="Pfam" id="PF01321"/>
    </source>
</evidence>
<keyword evidence="3" id="KW-0645">Protease</keyword>
<dbReference type="InterPro" id="IPR000587">
    <property type="entry name" value="Creatinase_N"/>
</dbReference>
<dbReference type="InterPro" id="IPR050659">
    <property type="entry name" value="Peptidase_M24B"/>
</dbReference>
<dbReference type="InterPro" id="IPR036005">
    <property type="entry name" value="Creatinase/aminopeptidase-like"/>
</dbReference>
<dbReference type="PANTHER" id="PTHR46112:SF2">
    <property type="entry name" value="XAA-PRO AMINOPEPTIDASE P-RELATED"/>
    <property type="match status" value="1"/>
</dbReference>
<proteinExistence type="predicted"/>
<dbReference type="PANTHER" id="PTHR46112">
    <property type="entry name" value="AMINOPEPTIDASE"/>
    <property type="match status" value="1"/>
</dbReference>
<dbReference type="InterPro" id="IPR000994">
    <property type="entry name" value="Pept_M24"/>
</dbReference>
<protein>
    <submittedName>
        <fullName evidence="3">Aminopeptidase P family protein</fullName>
    </submittedName>
</protein>
<accession>A0A8T4KXP5</accession>
<sequence>MPISEVFSKVDCILFRNSENCADANFYYFSQLPKLHFNSDFLIVQKMGKQILLASKFDDALKHSSIIQKRFSSEKELHALLRKYLSGKRIGVNFSCYPHSNFLALKKLLKNKKFIDVSETLGKLRAVKNNAEINKIKEACKITLGIYRHIENFVKAGMSEIEILNEINKQMIMHSCLEAYPSVVAFGENSAVPHHVPGNRKLRRGDLLLMDVGVSYENYCSDLTRCYAIGKASEEQKENYAKVANALNAAISSIKQNAKPSGLYKIAEKNLNEKMPHAIGHGIGIEAHDFPSLSTKSPALQQNNALAIEPAIYIPKKFGIRLEDDVIVKKENCERITKAPKELIEL</sequence>
<evidence type="ECO:0000259" key="1">
    <source>
        <dbReference type="Pfam" id="PF00557"/>
    </source>
</evidence>
<dbReference type="Pfam" id="PF01321">
    <property type="entry name" value="Creatinase_N"/>
    <property type="match status" value="1"/>
</dbReference>
<dbReference type="SUPFAM" id="SSF55920">
    <property type="entry name" value="Creatinase/aminopeptidase"/>
    <property type="match status" value="1"/>
</dbReference>
<keyword evidence="3" id="KW-0378">Hydrolase</keyword>
<feature type="domain" description="Creatinase N-terminal" evidence="2">
    <location>
        <begin position="22"/>
        <end position="127"/>
    </location>
</feature>
<dbReference type="Gene3D" id="3.90.230.10">
    <property type="entry name" value="Creatinase/methionine aminopeptidase superfamily"/>
    <property type="match status" value="1"/>
</dbReference>
<dbReference type="Proteomes" id="UP000677687">
    <property type="component" value="Unassembled WGS sequence"/>
</dbReference>
<gene>
    <name evidence="3" type="ORF">J4415_02825</name>
</gene>
<dbReference type="InterPro" id="IPR029149">
    <property type="entry name" value="Creatin/AminoP/Spt16_N"/>
</dbReference>
<name>A0A8T4KXP5_9ARCH</name>
<organism evidence="3 4">
    <name type="scientific">Candidatus Iainarchaeum sp</name>
    <dbReference type="NCBI Taxonomy" id="3101447"/>
    <lineage>
        <taxon>Archaea</taxon>
        <taxon>Candidatus Iainarchaeota</taxon>
        <taxon>Candidatus Iainarchaeia</taxon>
        <taxon>Candidatus Iainarchaeales</taxon>
        <taxon>Candidatus Iainarchaeaceae</taxon>
        <taxon>Candidatus Iainarchaeum</taxon>
    </lineage>
</organism>
<evidence type="ECO:0000313" key="4">
    <source>
        <dbReference type="Proteomes" id="UP000677687"/>
    </source>
</evidence>
<dbReference type="EMBL" id="JAGVWD010000040">
    <property type="protein sequence ID" value="MBS3057540.1"/>
    <property type="molecule type" value="Genomic_DNA"/>
</dbReference>
<reference evidence="3" key="2">
    <citation type="submission" date="2021-05" db="EMBL/GenBank/DDBJ databases">
        <title>Protein family content uncovers lineage relationships and bacterial pathway maintenance mechanisms in DPANN archaea.</title>
        <authorList>
            <person name="Castelle C.J."/>
            <person name="Meheust R."/>
            <person name="Jaffe A.L."/>
            <person name="Seitz K."/>
            <person name="Gong X."/>
            <person name="Baker B.J."/>
            <person name="Banfield J.F."/>
        </authorList>
    </citation>
    <scope>NUCLEOTIDE SEQUENCE</scope>
    <source>
        <strain evidence="3">RIFCSPHIGHO2_01_FULL_AR10_44_11</strain>
    </source>
</reference>
<reference evidence="3" key="1">
    <citation type="submission" date="2021-03" db="EMBL/GenBank/DDBJ databases">
        <authorList>
            <person name="Jaffe A."/>
        </authorList>
    </citation>
    <scope>NUCLEOTIDE SEQUENCE</scope>
    <source>
        <strain evidence="3">RIFCSPHIGHO2_01_FULL_AR10_44_11</strain>
    </source>
</reference>
<dbReference type="AlphaFoldDB" id="A0A8T4KXP5"/>
<feature type="domain" description="Peptidase M24" evidence="1">
    <location>
        <begin position="135"/>
        <end position="329"/>
    </location>
</feature>
<dbReference type="SUPFAM" id="SSF53092">
    <property type="entry name" value="Creatinase/prolidase N-terminal domain"/>
    <property type="match status" value="1"/>
</dbReference>
<dbReference type="GO" id="GO:0004177">
    <property type="term" value="F:aminopeptidase activity"/>
    <property type="evidence" value="ECO:0007669"/>
    <property type="project" value="UniProtKB-KW"/>
</dbReference>
<dbReference type="Gene3D" id="3.40.350.10">
    <property type="entry name" value="Creatinase/prolidase N-terminal domain"/>
    <property type="match status" value="1"/>
</dbReference>
<comment type="caution">
    <text evidence="3">The sequence shown here is derived from an EMBL/GenBank/DDBJ whole genome shotgun (WGS) entry which is preliminary data.</text>
</comment>
<keyword evidence="3" id="KW-0031">Aminopeptidase</keyword>
<dbReference type="Pfam" id="PF00557">
    <property type="entry name" value="Peptidase_M24"/>
    <property type="match status" value="1"/>
</dbReference>
<evidence type="ECO:0000313" key="3">
    <source>
        <dbReference type="EMBL" id="MBS3057540.1"/>
    </source>
</evidence>